<protein>
    <submittedName>
        <fullName evidence="1">Uncharacterized protein</fullName>
    </submittedName>
</protein>
<evidence type="ECO:0000313" key="1">
    <source>
        <dbReference type="EMBL" id="KAL3954591.1"/>
    </source>
</evidence>
<dbReference type="Proteomes" id="UP001638806">
    <property type="component" value="Unassembled WGS sequence"/>
</dbReference>
<sequence>MKAAIFTLAGLAAVASAQSGCAVNCFTSVVTEHPPLECKEANMYLCFCKGQDLQNYFAECAYSKCESEAEGAINFGVSLCKDMGIVIAPPKRPSVRVSLDTTTQTINSPPTILVCCSAALCAEQHPCCCHIHPASGAPETTLVTTAAPSKSTSAESHATSSHAAESTAAVSSSTKQSSAPTNGTSTQPTPTSVVVNKAMSLNTVPGALVIAGLGAVAFQML</sequence>
<proteinExistence type="predicted"/>
<reference evidence="1" key="1">
    <citation type="submission" date="2024-12" db="EMBL/GenBank/DDBJ databases">
        <title>Comparative genomics and development of molecular markers within Purpureocillium lilacinum and among Purpureocillium species.</title>
        <authorList>
            <person name="Yeh Z.-Y."/>
            <person name="Ni N.-T."/>
            <person name="Lo P.-H."/>
            <person name="Mushyakhwo K."/>
            <person name="Lin C.-F."/>
            <person name="Nai Y.-S."/>
        </authorList>
    </citation>
    <scope>NUCLEOTIDE SEQUENCE</scope>
    <source>
        <strain evidence="1">NCHU-NPUST-175</strain>
    </source>
</reference>
<gene>
    <name evidence="1" type="ORF">ACCO45_010154</name>
</gene>
<evidence type="ECO:0000313" key="2">
    <source>
        <dbReference type="Proteomes" id="UP001638806"/>
    </source>
</evidence>
<dbReference type="EMBL" id="JBGNUJ010000010">
    <property type="protein sequence ID" value="KAL3954591.1"/>
    <property type="molecule type" value="Genomic_DNA"/>
</dbReference>
<keyword evidence="2" id="KW-1185">Reference proteome</keyword>
<comment type="caution">
    <text evidence="1">The sequence shown here is derived from an EMBL/GenBank/DDBJ whole genome shotgun (WGS) entry which is preliminary data.</text>
</comment>
<organism evidence="1 2">
    <name type="scientific">Purpureocillium lilacinum</name>
    <name type="common">Paecilomyces lilacinus</name>
    <dbReference type="NCBI Taxonomy" id="33203"/>
    <lineage>
        <taxon>Eukaryota</taxon>
        <taxon>Fungi</taxon>
        <taxon>Dikarya</taxon>
        <taxon>Ascomycota</taxon>
        <taxon>Pezizomycotina</taxon>
        <taxon>Sordariomycetes</taxon>
        <taxon>Hypocreomycetidae</taxon>
        <taxon>Hypocreales</taxon>
        <taxon>Ophiocordycipitaceae</taxon>
        <taxon>Purpureocillium</taxon>
    </lineage>
</organism>
<accession>A0ACC4DEC5</accession>
<name>A0ACC4DEC5_PURLI</name>